<protein>
    <submittedName>
        <fullName evidence="4">SDR family oxidoreductase</fullName>
    </submittedName>
</protein>
<evidence type="ECO:0000259" key="3">
    <source>
        <dbReference type="SMART" id="SM00822"/>
    </source>
</evidence>
<dbReference type="RefSeq" id="WP_330605239.1">
    <property type="nucleotide sequence ID" value="NZ_JACRSO010000006.1"/>
</dbReference>
<gene>
    <name evidence="4" type="ORF">H8699_11685</name>
</gene>
<evidence type="ECO:0000256" key="2">
    <source>
        <dbReference type="ARBA" id="ARBA00023002"/>
    </source>
</evidence>
<dbReference type="PRINTS" id="PR00081">
    <property type="entry name" value="GDHRDH"/>
</dbReference>
<dbReference type="GO" id="GO:0008206">
    <property type="term" value="P:bile acid metabolic process"/>
    <property type="evidence" value="ECO:0007669"/>
    <property type="project" value="UniProtKB-ARBA"/>
</dbReference>
<comment type="similarity">
    <text evidence="1">Belongs to the short-chain dehydrogenases/reductases (SDR) family.</text>
</comment>
<dbReference type="PRINTS" id="PR00080">
    <property type="entry name" value="SDRFAMILY"/>
</dbReference>
<dbReference type="PANTHER" id="PTHR42760:SF5">
    <property type="entry name" value="2-DEHYDRO-3-DEOXY-D-GLUCONATE 5-DEHYDROGENASE"/>
    <property type="match status" value="1"/>
</dbReference>
<dbReference type="Pfam" id="PF13561">
    <property type="entry name" value="adh_short_C2"/>
    <property type="match status" value="1"/>
</dbReference>
<dbReference type="PANTHER" id="PTHR42760">
    <property type="entry name" value="SHORT-CHAIN DEHYDROGENASES/REDUCTASES FAMILY MEMBER"/>
    <property type="match status" value="1"/>
</dbReference>
<dbReference type="InterPro" id="IPR002347">
    <property type="entry name" value="SDR_fam"/>
</dbReference>
<dbReference type="InterPro" id="IPR057326">
    <property type="entry name" value="KR_dom"/>
</dbReference>
<dbReference type="EMBL" id="JACRSO010000006">
    <property type="protein sequence ID" value="MBC8530092.1"/>
    <property type="molecule type" value="Genomic_DNA"/>
</dbReference>
<sequence>MPMELFDLTGKFALVTGAARGMGRAMAQALYDHGATVALVGLHETVKETCEQIDPTGERALPFVADLARREEIDRVFDEVLSAFNGRLDILVNNAGINLRHPPEEFPLEDWDQVIRLNLDAVFILAQKAGQVMLRQGAGKIINMASLTSFFGGTTIPAYTAAKGAVAQLTKALSNDWRGKGICVNAIAPGYIATDMNTALINNPERSRKIMDRLPCKEWGKPEDMMGPVVFLASAASDYVSGHVLVVDGGYMGM</sequence>
<dbReference type="FunFam" id="3.40.50.720:FF:000084">
    <property type="entry name" value="Short-chain dehydrogenase reductase"/>
    <property type="match status" value="1"/>
</dbReference>
<keyword evidence="2" id="KW-0560">Oxidoreductase</keyword>
<accession>A0A926D217</accession>
<organism evidence="4 5">
    <name type="scientific">Luoshenia tenuis</name>
    <dbReference type="NCBI Taxonomy" id="2763654"/>
    <lineage>
        <taxon>Bacteria</taxon>
        <taxon>Bacillati</taxon>
        <taxon>Bacillota</taxon>
        <taxon>Clostridia</taxon>
        <taxon>Christensenellales</taxon>
        <taxon>Christensenellaceae</taxon>
        <taxon>Luoshenia</taxon>
    </lineage>
</organism>
<dbReference type="InterPro" id="IPR036291">
    <property type="entry name" value="NAD(P)-bd_dom_sf"/>
</dbReference>
<proteinExistence type="inferred from homology"/>
<dbReference type="SMART" id="SM00822">
    <property type="entry name" value="PKS_KR"/>
    <property type="match status" value="1"/>
</dbReference>
<comment type="caution">
    <text evidence="4">The sequence shown here is derived from an EMBL/GenBank/DDBJ whole genome shotgun (WGS) entry which is preliminary data.</text>
</comment>
<dbReference type="SUPFAM" id="SSF51735">
    <property type="entry name" value="NAD(P)-binding Rossmann-fold domains"/>
    <property type="match status" value="1"/>
</dbReference>
<evidence type="ECO:0000313" key="5">
    <source>
        <dbReference type="Proteomes" id="UP000654279"/>
    </source>
</evidence>
<reference evidence="4" key="1">
    <citation type="submission" date="2020-08" db="EMBL/GenBank/DDBJ databases">
        <title>Genome public.</title>
        <authorList>
            <person name="Liu C."/>
            <person name="Sun Q."/>
        </authorList>
    </citation>
    <scope>NUCLEOTIDE SEQUENCE</scope>
    <source>
        <strain evidence="4">NSJ-44</strain>
    </source>
</reference>
<dbReference type="InterPro" id="IPR020904">
    <property type="entry name" value="Sc_DH/Rdtase_CS"/>
</dbReference>
<dbReference type="GO" id="GO:0016616">
    <property type="term" value="F:oxidoreductase activity, acting on the CH-OH group of donors, NAD or NADP as acceptor"/>
    <property type="evidence" value="ECO:0007669"/>
    <property type="project" value="TreeGrafter"/>
</dbReference>
<evidence type="ECO:0000256" key="1">
    <source>
        <dbReference type="ARBA" id="ARBA00006484"/>
    </source>
</evidence>
<dbReference type="PROSITE" id="PS00061">
    <property type="entry name" value="ADH_SHORT"/>
    <property type="match status" value="1"/>
</dbReference>
<name>A0A926D217_9FIRM</name>
<dbReference type="AlphaFoldDB" id="A0A926D217"/>
<feature type="domain" description="Ketoreductase" evidence="3">
    <location>
        <begin position="11"/>
        <end position="190"/>
    </location>
</feature>
<dbReference type="Proteomes" id="UP000654279">
    <property type="component" value="Unassembled WGS sequence"/>
</dbReference>
<dbReference type="Gene3D" id="3.40.50.720">
    <property type="entry name" value="NAD(P)-binding Rossmann-like Domain"/>
    <property type="match status" value="1"/>
</dbReference>
<evidence type="ECO:0000313" key="4">
    <source>
        <dbReference type="EMBL" id="MBC8530092.1"/>
    </source>
</evidence>
<keyword evidence="5" id="KW-1185">Reference proteome</keyword>